<name>A0A2P2MY00_RHIMU</name>
<sequence>MRNIFHFRLQSLPGHVVAQVLGPANWKIYQSFDGNIENFQKFESLGAWSIVVKHFKLIF</sequence>
<evidence type="ECO:0000313" key="1">
    <source>
        <dbReference type="EMBL" id="MBX35086.1"/>
    </source>
</evidence>
<dbReference type="EMBL" id="GGEC01054602">
    <property type="protein sequence ID" value="MBX35086.1"/>
    <property type="molecule type" value="Transcribed_RNA"/>
</dbReference>
<protein>
    <submittedName>
        <fullName evidence="1">Uncharacterized protein</fullName>
    </submittedName>
</protein>
<proteinExistence type="predicted"/>
<reference evidence="1" key="1">
    <citation type="submission" date="2018-02" db="EMBL/GenBank/DDBJ databases">
        <title>Rhizophora mucronata_Transcriptome.</title>
        <authorList>
            <person name="Meera S.P."/>
            <person name="Sreeshan A."/>
            <person name="Augustine A."/>
        </authorList>
    </citation>
    <scope>NUCLEOTIDE SEQUENCE</scope>
    <source>
        <tissue evidence="1">Leaf</tissue>
    </source>
</reference>
<dbReference type="AlphaFoldDB" id="A0A2P2MY00"/>
<organism evidence="1">
    <name type="scientific">Rhizophora mucronata</name>
    <name type="common">Asiatic mangrove</name>
    <dbReference type="NCBI Taxonomy" id="61149"/>
    <lineage>
        <taxon>Eukaryota</taxon>
        <taxon>Viridiplantae</taxon>
        <taxon>Streptophyta</taxon>
        <taxon>Embryophyta</taxon>
        <taxon>Tracheophyta</taxon>
        <taxon>Spermatophyta</taxon>
        <taxon>Magnoliopsida</taxon>
        <taxon>eudicotyledons</taxon>
        <taxon>Gunneridae</taxon>
        <taxon>Pentapetalae</taxon>
        <taxon>rosids</taxon>
        <taxon>fabids</taxon>
        <taxon>Malpighiales</taxon>
        <taxon>Rhizophoraceae</taxon>
        <taxon>Rhizophora</taxon>
    </lineage>
</organism>
<accession>A0A2P2MY00</accession>